<dbReference type="InterPro" id="IPR036852">
    <property type="entry name" value="Peptidase_S8/S53_dom_sf"/>
</dbReference>
<feature type="active site" description="Charge relay system" evidence="5 6">
    <location>
        <position position="245"/>
    </location>
</feature>
<dbReference type="InterPro" id="IPR051048">
    <property type="entry name" value="Peptidase_S8/S53_subtilisin"/>
</dbReference>
<dbReference type="Gene3D" id="2.120.10.80">
    <property type="entry name" value="Kelch-type beta propeller"/>
    <property type="match status" value="2"/>
</dbReference>
<reference evidence="9 10" key="1">
    <citation type="submission" date="2018-05" db="EMBL/GenBank/DDBJ databases">
        <title>Micromonospora from Atacama Desert.</title>
        <authorList>
            <person name="Carro L."/>
            <person name="Goodfellow M."/>
            <person name="Klenk H.-P."/>
        </authorList>
    </citation>
    <scope>NUCLEOTIDE SEQUENCE [LARGE SCALE GENOMIC DNA]</scope>
    <source>
        <strain evidence="9 10">LB39</strain>
    </source>
</reference>
<dbReference type="GO" id="GO:0006508">
    <property type="term" value="P:proteolysis"/>
    <property type="evidence" value="ECO:0007669"/>
    <property type="project" value="UniProtKB-KW"/>
</dbReference>
<feature type="active site" description="Charge relay system" evidence="5 6">
    <location>
        <position position="196"/>
    </location>
</feature>
<dbReference type="InterPro" id="IPR006652">
    <property type="entry name" value="Kelch_1"/>
</dbReference>
<evidence type="ECO:0000256" key="5">
    <source>
        <dbReference type="PIRSR" id="PIRSR615500-1"/>
    </source>
</evidence>
<dbReference type="InterPro" id="IPR000209">
    <property type="entry name" value="Peptidase_S8/S53_dom"/>
</dbReference>
<organism evidence="9 10">
    <name type="scientific">Micromonospora inaquosa</name>
    <dbReference type="NCBI Taxonomy" id="2203716"/>
    <lineage>
        <taxon>Bacteria</taxon>
        <taxon>Bacillati</taxon>
        <taxon>Actinomycetota</taxon>
        <taxon>Actinomycetes</taxon>
        <taxon>Micromonosporales</taxon>
        <taxon>Micromonosporaceae</taxon>
        <taxon>Micromonospora</taxon>
    </lineage>
</organism>
<dbReference type="Pfam" id="PF13620">
    <property type="entry name" value="CarboxypepD_reg"/>
    <property type="match status" value="1"/>
</dbReference>
<comment type="caution">
    <text evidence="9">The sequence shown here is derived from an EMBL/GenBank/DDBJ whole genome shotgun (WGS) entry which is preliminary data.</text>
</comment>
<evidence type="ECO:0000256" key="7">
    <source>
        <dbReference type="SAM" id="MobiDB-lite"/>
    </source>
</evidence>
<keyword evidence="2 6" id="KW-0645">Protease</keyword>
<name>A0A3N9WL62_9ACTN</name>
<dbReference type="InterPro" id="IPR008969">
    <property type="entry name" value="CarboxyPept-like_regulatory"/>
</dbReference>
<dbReference type="PANTHER" id="PTHR43399:SF4">
    <property type="entry name" value="CELL WALL-ASSOCIATED PROTEASE"/>
    <property type="match status" value="1"/>
</dbReference>
<dbReference type="SMART" id="SM00612">
    <property type="entry name" value="Kelch"/>
    <property type="match status" value="4"/>
</dbReference>
<dbReference type="Gene3D" id="2.60.120.200">
    <property type="match status" value="1"/>
</dbReference>
<sequence length="1495" mass="156168">MSAAATARGARWAQLVGLVAVLALVAGVTAVTGGSARPAVAAPEKIQPELRASMKTLPVQPFWVRLNARADLSAASAVKDWNKRGAAVVEALRKTAESSQADVVGQLRAAGVEYTAFYASNAIYVAQGTMDLAENLAKEGEVTAVQAQRTYQLPEPITAKRVADVDSVEWGVHAIGADRLWADGTRGEGIVVGSIDSGVQFDHPALAASYRGARGDAGVVHDYNWYDPSQVCGAPSLAPCDNQGHGTHTVGTMVGDGGPGNRVGVAPGARWIAAKGCEERSCSDFALLSSAQWMLAPTNLAGADPRPDLRPHIVNNSWGTDNGPAVDPWFADIVEDWRAAGMFPMFANGNDGEHGCDTAGSPGDYASTYSTGAYDVDGKIAYFSSRGPGAGGISKPNIAAPGVSVRSTIPGGGYSAISGTSMASPHVAGAVALLWSATPNLIGDVPGTIELLDQVAVDVDDTSCGGTPRNNNVWGQGKLDVYAALAAAPRGETGRLTGKVVDAKTGEPVDGAEVRIDGAVHRTVITGADGGYAATLSAGGYTVTVSSYGYRTGTESVTVTANTTLTREVRLQRSAEATVSGVVTDGSGHGWPLYAMITAPGLPAGPWFTNPKTGRYELTVPVNSTYHLTVSPLYPGYRASPLDVSVDERAVVRNVQAQIDEVSCLAPGYAYALRADFEGWTDPARRAGWTVVDNLGDGHAWQFDAPGGLDNVTGGTGDFATANSWHNDMVQEDTDLVSPVIDLSRESSPRLGFNALYLGESETARVGIDLSIDAGRSWSNVWQKSTENVLGPVEVALPQAAGRSQVQLRFHYAGSGIALWQVDDVTVGTCGPTPGGLLTGVVRDDNTDDPINGAKVVDKARHMELAVSAATPNDPNLPDGYYWLFSTEAEPTLTVSYPRYADREAPTVVAPNRVTTKDWRLHAGQLTVDRKGLDVTTRLGKSATRTLTFTNNGTKPVHVKLGEQVVGGTDQRLTEQSGAPLRRVEVGPPRSGPPRSGPPRSGPLPKASAAQPAEPTNQGKAAADVGPWTRIADYPTPIMYNVAGYHEGKLYSVGGSVNGFLEGMTRQGYVYDPVTLQWSPIADSPQAVATAAGLFLGDKMYVVGGTSVEGEPLRTVYVYDPARDSWARVADLPQPASGAAVATLGGRIYLVGGCIDTCPAKGITVYRYDPGTDAWTRLADYPVRVDAQGCAGVAEQVICAGGFDGEHSGAVAATFRFDPATGAWTQGADAPYPVAAMGATGANDKLQLFSGLRDGHQLTNEAVEYDPISNTWGRLPNMNHPTYDGATACGVFRVGGSVSLWTPQNTAEMLPGYDYCAGTTEVPWLSVDKPEFKVAPGRSVQVVVRVDGDAVTHPGDQAARLVVLTDAPSPVHTVAVNGHFETPPNWATLSGTVTAVGTGGPVAGATVTVCGAYRADQSAPADDADQAVRAGRPVQTGCGSVSYTAVTDANGRYELRLAKNQQVQVTVAAPGFRSTSTVTTIRGAKNTVDVALPTG</sequence>
<comment type="similarity">
    <text evidence="1 6">Belongs to the peptidase S8 family.</text>
</comment>
<keyword evidence="10" id="KW-1185">Reference proteome</keyword>
<dbReference type="InterPro" id="IPR023828">
    <property type="entry name" value="Peptidase_S8_Ser-AS"/>
</dbReference>
<evidence type="ECO:0000256" key="4">
    <source>
        <dbReference type="ARBA" id="ARBA00022825"/>
    </source>
</evidence>
<evidence type="ECO:0000313" key="10">
    <source>
        <dbReference type="Proteomes" id="UP000282312"/>
    </source>
</evidence>
<dbReference type="EMBL" id="QGSZ01000222">
    <property type="protein sequence ID" value="RQX01584.1"/>
    <property type="molecule type" value="Genomic_DNA"/>
</dbReference>
<dbReference type="Gene3D" id="2.60.40.1120">
    <property type="entry name" value="Carboxypeptidase-like, regulatory domain"/>
    <property type="match status" value="3"/>
</dbReference>
<dbReference type="OrthoDB" id="9813435at2"/>
<dbReference type="Gene3D" id="3.40.50.200">
    <property type="entry name" value="Peptidase S8/S53 domain"/>
    <property type="match status" value="1"/>
</dbReference>
<protein>
    <submittedName>
        <fullName evidence="9">Peptidase S8</fullName>
    </submittedName>
</protein>
<dbReference type="GO" id="GO:0004252">
    <property type="term" value="F:serine-type endopeptidase activity"/>
    <property type="evidence" value="ECO:0007669"/>
    <property type="project" value="UniProtKB-UniRule"/>
</dbReference>
<dbReference type="SUPFAM" id="SSF49464">
    <property type="entry name" value="Carboxypeptidase regulatory domain-like"/>
    <property type="match status" value="3"/>
</dbReference>
<evidence type="ECO:0000256" key="1">
    <source>
        <dbReference type="ARBA" id="ARBA00011073"/>
    </source>
</evidence>
<feature type="region of interest" description="Disordered" evidence="7">
    <location>
        <begin position="964"/>
        <end position="1024"/>
    </location>
</feature>
<keyword evidence="3 6" id="KW-0378">Hydrolase</keyword>
<keyword evidence="4 6" id="KW-0720">Serine protease</keyword>
<dbReference type="PANTHER" id="PTHR43399">
    <property type="entry name" value="SUBTILISIN-RELATED"/>
    <property type="match status" value="1"/>
</dbReference>
<dbReference type="RefSeq" id="WP_124773817.1">
    <property type="nucleotide sequence ID" value="NZ_QGSZ01000222.1"/>
</dbReference>
<feature type="active site" description="Charge relay system" evidence="5 6">
    <location>
        <position position="421"/>
    </location>
</feature>
<evidence type="ECO:0000313" key="9">
    <source>
        <dbReference type="EMBL" id="RQX01584.1"/>
    </source>
</evidence>
<dbReference type="PROSITE" id="PS51892">
    <property type="entry name" value="SUBTILASE"/>
    <property type="match status" value="1"/>
</dbReference>
<dbReference type="Pfam" id="PF00082">
    <property type="entry name" value="Peptidase_S8"/>
    <property type="match status" value="1"/>
</dbReference>
<dbReference type="SUPFAM" id="SSF50965">
    <property type="entry name" value="Galactose oxidase, central domain"/>
    <property type="match status" value="1"/>
</dbReference>
<dbReference type="SUPFAM" id="SSF52743">
    <property type="entry name" value="Subtilisin-like"/>
    <property type="match status" value="1"/>
</dbReference>
<dbReference type="InterPro" id="IPR015500">
    <property type="entry name" value="Peptidase_S8_subtilisin-rel"/>
</dbReference>
<dbReference type="PRINTS" id="PR00723">
    <property type="entry name" value="SUBTILISIN"/>
</dbReference>
<gene>
    <name evidence="9" type="ORF">DLJ59_18150</name>
</gene>
<dbReference type="InterPro" id="IPR015915">
    <property type="entry name" value="Kelch-typ_b-propeller"/>
</dbReference>
<dbReference type="Proteomes" id="UP000282312">
    <property type="component" value="Unassembled WGS sequence"/>
</dbReference>
<evidence type="ECO:0000256" key="3">
    <source>
        <dbReference type="ARBA" id="ARBA00022801"/>
    </source>
</evidence>
<proteinExistence type="inferred from homology"/>
<evidence type="ECO:0000259" key="8">
    <source>
        <dbReference type="Pfam" id="PF00082"/>
    </source>
</evidence>
<accession>A0A3N9WL62</accession>
<dbReference type="Pfam" id="PF24681">
    <property type="entry name" value="Kelch_KLHDC2_KLHL20_DRC7"/>
    <property type="match status" value="1"/>
</dbReference>
<feature type="domain" description="Peptidase S8/S53" evidence="8">
    <location>
        <begin position="187"/>
        <end position="441"/>
    </location>
</feature>
<dbReference type="InterPro" id="IPR011043">
    <property type="entry name" value="Gal_Oxase/kelch_b-propeller"/>
</dbReference>
<evidence type="ECO:0000256" key="6">
    <source>
        <dbReference type="PROSITE-ProRule" id="PRU01240"/>
    </source>
</evidence>
<dbReference type="PROSITE" id="PS00138">
    <property type="entry name" value="SUBTILASE_SER"/>
    <property type="match status" value="1"/>
</dbReference>
<evidence type="ECO:0000256" key="2">
    <source>
        <dbReference type="ARBA" id="ARBA00022670"/>
    </source>
</evidence>
<feature type="compositionally biased region" description="Pro residues" evidence="7">
    <location>
        <begin position="990"/>
        <end position="1002"/>
    </location>
</feature>